<feature type="domain" description="Distal membrane-arm assembly complex protein 1-like" evidence="2">
    <location>
        <begin position="22"/>
        <end position="55"/>
    </location>
</feature>
<dbReference type="Proteomes" id="UP000696280">
    <property type="component" value="Unassembled WGS sequence"/>
</dbReference>
<dbReference type="OrthoDB" id="6604875at2759"/>
<keyword evidence="1" id="KW-0472">Membrane</keyword>
<evidence type="ECO:0000256" key="1">
    <source>
        <dbReference type="SAM" id="Phobius"/>
    </source>
</evidence>
<keyword evidence="1" id="KW-1133">Transmembrane helix</keyword>
<dbReference type="PANTHER" id="PTHR28048:SF1">
    <property type="entry name" value="ACR195WP"/>
    <property type="match status" value="1"/>
</dbReference>
<dbReference type="Pfam" id="PF15055">
    <property type="entry name" value="DMAC1_Dmo2"/>
    <property type="match status" value="1"/>
</dbReference>
<name>A0A9N9KM28_9HELO</name>
<protein>
    <recommendedName>
        <fullName evidence="2">Distal membrane-arm assembly complex protein 1-like domain-containing protein</fullName>
    </recommendedName>
</protein>
<dbReference type="InterPro" id="IPR028036">
    <property type="entry name" value="DMAC1-like_dom"/>
</dbReference>
<evidence type="ECO:0000259" key="2">
    <source>
        <dbReference type="Pfam" id="PF15055"/>
    </source>
</evidence>
<keyword evidence="1" id="KW-0812">Transmembrane</keyword>
<reference evidence="3" key="1">
    <citation type="submission" date="2021-07" db="EMBL/GenBank/DDBJ databases">
        <authorList>
            <person name="Durling M."/>
        </authorList>
    </citation>
    <scope>NUCLEOTIDE SEQUENCE</scope>
</reference>
<keyword evidence="4" id="KW-1185">Reference proteome</keyword>
<sequence length="89" mass="9513">MANNPPADIEPLATALARDRDDCMPCRVVGASAFIGLGAYSWYSGHTQLERQQAKILASKSMFGMKSRQAGITTIALSLVGLGLFRLAN</sequence>
<dbReference type="AlphaFoldDB" id="A0A9N9KM28"/>
<feature type="transmembrane region" description="Helical" evidence="1">
    <location>
        <begin position="70"/>
        <end position="88"/>
    </location>
</feature>
<proteinExistence type="predicted"/>
<accession>A0A9N9KM28</accession>
<evidence type="ECO:0000313" key="3">
    <source>
        <dbReference type="EMBL" id="CAG8949511.1"/>
    </source>
</evidence>
<dbReference type="EMBL" id="CAJVRL010000014">
    <property type="protein sequence ID" value="CAG8949511.1"/>
    <property type="molecule type" value="Genomic_DNA"/>
</dbReference>
<evidence type="ECO:0000313" key="4">
    <source>
        <dbReference type="Proteomes" id="UP000696280"/>
    </source>
</evidence>
<dbReference type="InterPro" id="IPR053092">
    <property type="entry name" value="Mitochondrial_unc_protein"/>
</dbReference>
<comment type="caution">
    <text evidence="3">The sequence shown here is derived from an EMBL/GenBank/DDBJ whole genome shotgun (WGS) entry which is preliminary data.</text>
</comment>
<organism evidence="3 4">
    <name type="scientific">Hymenoscyphus fraxineus</name>
    <dbReference type="NCBI Taxonomy" id="746836"/>
    <lineage>
        <taxon>Eukaryota</taxon>
        <taxon>Fungi</taxon>
        <taxon>Dikarya</taxon>
        <taxon>Ascomycota</taxon>
        <taxon>Pezizomycotina</taxon>
        <taxon>Leotiomycetes</taxon>
        <taxon>Helotiales</taxon>
        <taxon>Helotiaceae</taxon>
        <taxon>Hymenoscyphus</taxon>
    </lineage>
</organism>
<gene>
    <name evidence="3" type="ORF">HYFRA_00007741</name>
</gene>
<dbReference type="PANTHER" id="PTHR28048">
    <property type="entry name" value="ACR195WP"/>
    <property type="match status" value="1"/>
</dbReference>